<keyword evidence="2" id="KW-1185">Reference proteome</keyword>
<comment type="caution">
    <text evidence="1">The sequence shown here is derived from an EMBL/GenBank/DDBJ whole genome shotgun (WGS) entry which is preliminary data.</text>
</comment>
<dbReference type="EMBL" id="NQVE01000114">
    <property type="protein sequence ID" value="RAL47600.1"/>
    <property type="molecule type" value="Genomic_DNA"/>
</dbReference>
<dbReference type="AlphaFoldDB" id="A0A328DQQ3"/>
<proteinExistence type="predicted"/>
<reference evidence="1 2" key="1">
    <citation type="submission" date="2018-06" db="EMBL/GenBank/DDBJ databases">
        <title>The Genome of Cuscuta australis (Dodder) Provides Insight into the Evolution of Plant Parasitism.</title>
        <authorList>
            <person name="Liu H."/>
        </authorList>
    </citation>
    <scope>NUCLEOTIDE SEQUENCE [LARGE SCALE GENOMIC DNA]</scope>
    <source>
        <strain evidence="2">cv. Yunnan</strain>
        <tissue evidence="1">Vines</tissue>
    </source>
</reference>
<dbReference type="SUPFAM" id="SSF56235">
    <property type="entry name" value="N-terminal nucleophile aminohydrolases (Ntn hydrolases)"/>
    <property type="match status" value="1"/>
</dbReference>
<name>A0A328DQQ3_9ASTE</name>
<dbReference type="InterPro" id="IPR029055">
    <property type="entry name" value="Ntn_hydrolases_N"/>
</dbReference>
<organism evidence="1 2">
    <name type="scientific">Cuscuta australis</name>
    <dbReference type="NCBI Taxonomy" id="267555"/>
    <lineage>
        <taxon>Eukaryota</taxon>
        <taxon>Viridiplantae</taxon>
        <taxon>Streptophyta</taxon>
        <taxon>Embryophyta</taxon>
        <taxon>Tracheophyta</taxon>
        <taxon>Spermatophyta</taxon>
        <taxon>Magnoliopsida</taxon>
        <taxon>eudicotyledons</taxon>
        <taxon>Gunneridae</taxon>
        <taxon>Pentapetalae</taxon>
        <taxon>asterids</taxon>
        <taxon>lamiids</taxon>
        <taxon>Solanales</taxon>
        <taxon>Convolvulaceae</taxon>
        <taxon>Cuscuteae</taxon>
        <taxon>Cuscuta</taxon>
        <taxon>Cuscuta subgen. Grammica</taxon>
        <taxon>Cuscuta sect. Cleistogrammica</taxon>
    </lineage>
</organism>
<evidence type="ECO:0008006" key="3">
    <source>
        <dbReference type="Google" id="ProtNLM"/>
    </source>
</evidence>
<sequence>MSDSTAAGDDEGGPSFQPQCTVKTGTTLLALVGHDQVEGDFILFCSDGLVGRRKKVFDRSSRKFYPLDYYIMAMGAGKANFSHNLIRHFAERAMYPSEKWAAVGSGATDAIPLLKRWVGSSDKSLSMAISYALASMATFIFYDCHTGGKIEVCLSSKRLGYKWRAIKSYDARFLLKNYGGGRIDRSSPVPEYPKSSDSETERAKWLEELPYHVGWQEVQSSDKEDSN</sequence>
<evidence type="ECO:0000313" key="2">
    <source>
        <dbReference type="Proteomes" id="UP000249390"/>
    </source>
</evidence>
<evidence type="ECO:0000313" key="1">
    <source>
        <dbReference type="EMBL" id="RAL47600.1"/>
    </source>
</evidence>
<dbReference type="Gene3D" id="3.60.20.10">
    <property type="entry name" value="Glutamine Phosphoribosylpyrophosphate, subunit 1, domain 1"/>
    <property type="match status" value="2"/>
</dbReference>
<gene>
    <name evidence="1" type="ORF">DM860_011338</name>
</gene>
<protein>
    <recommendedName>
        <fullName evidence="3">Proteasome subunit beta</fullName>
    </recommendedName>
</protein>
<accession>A0A328DQQ3</accession>
<dbReference type="Proteomes" id="UP000249390">
    <property type="component" value="Unassembled WGS sequence"/>
</dbReference>